<sequence length="446" mass="47903">MRAIKCDCSTEECRAEDRPHCLGAHACYSQFYMGKLERGCIDESSSLLCENRKPSKGHIYDWPSLFCCSDRDFCNRDVVPTFPTAPDAGACKGENDDVKTKYIQCICLPDALSSLPSYHGLLHNLRKNHCAMRVGGVGFRGIEGVAERSGGEFVGRVRRRPLGLRIKASPGPSSLASPPLMPAPHSFPGYRPPSLTTTCHISRSHGQMFSARELSCSCLPAAFDLKRLEVFVGTNPVGQMTGLLERLNSRTTRRGIRHTEPGFSSCHWQPASDASEVSKRAAGRAGLRHPEDQPSFRRRHQPHLHRRAGGRCVRAAGLIIFAMYLLRRRNGHYDSYHHYHEHLPTLGHGLKQGGGGGVGLAVNGVASSGGSGSSGNGSGGSGGGNGGGGGGGCGGISSGGLPYFHHHHHCDCVCKKTLPPCSGKVNRCTDSERSSSGSETKFFLQA</sequence>
<dbReference type="OrthoDB" id="6412674at2759"/>
<dbReference type="AlphaFoldDB" id="A0A2T7PAN9"/>
<feature type="compositionally biased region" description="Basic residues" evidence="1">
    <location>
        <begin position="296"/>
        <end position="308"/>
    </location>
</feature>
<dbReference type="Proteomes" id="UP000245119">
    <property type="component" value="Linkage Group LG5"/>
</dbReference>
<gene>
    <name evidence="2" type="ORF">C0Q70_09738</name>
</gene>
<protein>
    <recommendedName>
        <fullName evidence="4">Activin types I and II receptor domain-containing protein</fullName>
    </recommendedName>
</protein>
<dbReference type="EMBL" id="PZQS01000005">
    <property type="protein sequence ID" value="PVD30472.1"/>
    <property type="molecule type" value="Genomic_DNA"/>
</dbReference>
<evidence type="ECO:0008006" key="4">
    <source>
        <dbReference type="Google" id="ProtNLM"/>
    </source>
</evidence>
<accession>A0A2T7PAN9</accession>
<evidence type="ECO:0000256" key="1">
    <source>
        <dbReference type="SAM" id="MobiDB-lite"/>
    </source>
</evidence>
<evidence type="ECO:0000313" key="3">
    <source>
        <dbReference type="Proteomes" id="UP000245119"/>
    </source>
</evidence>
<feature type="region of interest" description="Disordered" evidence="1">
    <location>
        <begin position="425"/>
        <end position="446"/>
    </location>
</feature>
<name>A0A2T7PAN9_POMCA</name>
<feature type="region of interest" description="Disordered" evidence="1">
    <location>
        <begin position="259"/>
        <end position="308"/>
    </location>
</feature>
<organism evidence="2 3">
    <name type="scientific">Pomacea canaliculata</name>
    <name type="common">Golden apple snail</name>
    <dbReference type="NCBI Taxonomy" id="400727"/>
    <lineage>
        <taxon>Eukaryota</taxon>
        <taxon>Metazoa</taxon>
        <taxon>Spiralia</taxon>
        <taxon>Lophotrochozoa</taxon>
        <taxon>Mollusca</taxon>
        <taxon>Gastropoda</taxon>
        <taxon>Caenogastropoda</taxon>
        <taxon>Architaenioglossa</taxon>
        <taxon>Ampullarioidea</taxon>
        <taxon>Ampullariidae</taxon>
        <taxon>Pomacea</taxon>
    </lineage>
</organism>
<evidence type="ECO:0000313" key="2">
    <source>
        <dbReference type="EMBL" id="PVD30472.1"/>
    </source>
</evidence>
<comment type="caution">
    <text evidence="2">The sequence shown here is derived from an EMBL/GenBank/DDBJ whole genome shotgun (WGS) entry which is preliminary data.</text>
</comment>
<dbReference type="InterPro" id="IPR045860">
    <property type="entry name" value="Snake_toxin-like_sf"/>
</dbReference>
<keyword evidence="3" id="KW-1185">Reference proteome</keyword>
<dbReference type="Gene3D" id="2.10.60.10">
    <property type="entry name" value="CD59"/>
    <property type="match status" value="1"/>
</dbReference>
<reference evidence="2 3" key="1">
    <citation type="submission" date="2018-04" db="EMBL/GenBank/DDBJ databases">
        <title>The genome of golden apple snail Pomacea canaliculata provides insight into stress tolerance and invasive adaptation.</title>
        <authorList>
            <person name="Liu C."/>
            <person name="Liu B."/>
            <person name="Ren Y."/>
            <person name="Zhang Y."/>
            <person name="Wang H."/>
            <person name="Li S."/>
            <person name="Jiang F."/>
            <person name="Yin L."/>
            <person name="Zhang G."/>
            <person name="Qian W."/>
            <person name="Fan W."/>
        </authorList>
    </citation>
    <scope>NUCLEOTIDE SEQUENCE [LARGE SCALE GENOMIC DNA]</scope>
    <source>
        <strain evidence="2">SZHN2017</strain>
        <tissue evidence="2">Muscle</tissue>
    </source>
</reference>
<proteinExistence type="predicted"/>